<evidence type="ECO:0000256" key="1">
    <source>
        <dbReference type="SAM" id="Phobius"/>
    </source>
</evidence>
<sequence>MGDYRNDVDWLTPTLALTVWAAHFMLVWAASSIFPDQTEARWIAAALTLLALAGLAFLWRKGKVRSVLTIPGLGIAIAACGVAFDMLPAIVG</sequence>
<keyword evidence="1" id="KW-1133">Transmembrane helix</keyword>
<dbReference type="Proteomes" id="UP000059113">
    <property type="component" value="Plasmid"/>
</dbReference>
<gene>
    <name evidence="2" type="ORF">CP97_14912</name>
</gene>
<evidence type="ECO:0000313" key="3">
    <source>
        <dbReference type="Proteomes" id="UP000059113"/>
    </source>
</evidence>
<protein>
    <submittedName>
        <fullName evidence="2">Uncharacterized protein</fullName>
    </submittedName>
</protein>
<keyword evidence="3" id="KW-1185">Reference proteome</keyword>
<name>A0A161I4G6_9SPHN</name>
<reference evidence="2 3" key="1">
    <citation type="submission" date="2016-04" db="EMBL/GenBank/DDBJ databases">
        <title>The complete genome sequence of Erythrobacter atlanticus s21-N3.</title>
        <authorList>
            <person name="Wang W."/>
            <person name="Wang L."/>
            <person name="Zhuang L."/>
            <person name="Shao Z."/>
        </authorList>
    </citation>
    <scope>NUCLEOTIDE SEQUENCE [LARGE SCALE GENOMIC DNA]</scope>
    <source>
        <strain evidence="3">s21-N3</strain>
        <plasmid evidence="3">Plasmid</plasmid>
    </source>
</reference>
<dbReference type="KEGG" id="ery:CP97_14912"/>
<keyword evidence="2" id="KW-0614">Plasmid</keyword>
<dbReference type="EMBL" id="CP015441">
    <property type="protein sequence ID" value="ANC50601.1"/>
    <property type="molecule type" value="Genomic_DNA"/>
</dbReference>
<accession>A0A161I4G6</accession>
<feature type="transmembrane region" description="Helical" evidence="1">
    <location>
        <begin position="40"/>
        <end position="59"/>
    </location>
</feature>
<feature type="transmembrane region" description="Helical" evidence="1">
    <location>
        <begin position="66"/>
        <end position="91"/>
    </location>
</feature>
<feature type="transmembrane region" description="Helical" evidence="1">
    <location>
        <begin position="12"/>
        <end position="34"/>
    </location>
</feature>
<keyword evidence="1" id="KW-0472">Membrane</keyword>
<evidence type="ECO:0000313" key="2">
    <source>
        <dbReference type="EMBL" id="ANC50601.1"/>
    </source>
</evidence>
<dbReference type="OrthoDB" id="7428637at2"/>
<proteinExistence type="predicted"/>
<keyword evidence="1" id="KW-0812">Transmembrane</keyword>
<dbReference type="AlphaFoldDB" id="A0A161I4G6"/>
<organism evidence="2 3">
    <name type="scientific">Aurantiacibacter atlanticus</name>
    <dbReference type="NCBI Taxonomy" id="1648404"/>
    <lineage>
        <taxon>Bacteria</taxon>
        <taxon>Pseudomonadati</taxon>
        <taxon>Pseudomonadota</taxon>
        <taxon>Alphaproteobacteria</taxon>
        <taxon>Sphingomonadales</taxon>
        <taxon>Erythrobacteraceae</taxon>
        <taxon>Aurantiacibacter</taxon>
    </lineage>
</organism>
<dbReference type="RefSeq" id="WP_063612579.1">
    <property type="nucleotide sequence ID" value="NZ_CP015441.1"/>
</dbReference>
<geneLocation type="plasmid" evidence="3"/>